<feature type="domain" description="VPS9" evidence="2">
    <location>
        <begin position="179"/>
        <end position="421"/>
    </location>
</feature>
<feature type="compositionally biased region" description="Low complexity" evidence="1">
    <location>
        <begin position="634"/>
        <end position="644"/>
    </location>
</feature>
<dbReference type="EMBL" id="LGST01000022">
    <property type="protein sequence ID" value="KND99627.1"/>
    <property type="molecule type" value="Genomic_DNA"/>
</dbReference>
<dbReference type="AlphaFoldDB" id="A0A0L0NZP0"/>
<reference evidence="4" key="1">
    <citation type="journal article" date="2015" name="BMC Genomics">
        <title>Draft genome of a commonly misdiagnosed multidrug resistant pathogen Candida auris.</title>
        <authorList>
            <person name="Chatterjee S."/>
            <person name="Alampalli S.V."/>
            <person name="Nageshan R.K."/>
            <person name="Chettiar S.T."/>
            <person name="Joshi S."/>
            <person name="Tatu U.S."/>
        </authorList>
    </citation>
    <scope>NUCLEOTIDE SEQUENCE [LARGE SCALE GENOMIC DNA]</scope>
    <source>
        <strain evidence="4">6684</strain>
    </source>
</reference>
<dbReference type="Proteomes" id="UP000037122">
    <property type="component" value="Unassembled WGS sequence"/>
</dbReference>
<dbReference type="VEuPathDB" id="FungiDB:CJJ09_001933"/>
<dbReference type="VEuPathDB" id="FungiDB:B9J08_001555"/>
<dbReference type="VEuPathDB" id="FungiDB:CJI96_0000023"/>
<evidence type="ECO:0000256" key="1">
    <source>
        <dbReference type="SAM" id="MobiDB-lite"/>
    </source>
</evidence>
<feature type="compositionally biased region" description="Basic and acidic residues" evidence="1">
    <location>
        <begin position="507"/>
        <end position="517"/>
    </location>
</feature>
<proteinExistence type="predicted"/>
<evidence type="ECO:0000313" key="4">
    <source>
        <dbReference type="Proteomes" id="UP000037122"/>
    </source>
</evidence>
<organism evidence="3 4">
    <name type="scientific">Candidozyma auris</name>
    <name type="common">Yeast</name>
    <name type="synonym">Candida auris</name>
    <dbReference type="NCBI Taxonomy" id="498019"/>
    <lineage>
        <taxon>Eukaryota</taxon>
        <taxon>Fungi</taxon>
        <taxon>Dikarya</taxon>
        <taxon>Ascomycota</taxon>
        <taxon>Saccharomycotina</taxon>
        <taxon>Pichiomycetes</taxon>
        <taxon>Metschnikowiaceae</taxon>
        <taxon>Candidozyma</taxon>
    </lineage>
</organism>
<comment type="caution">
    <text evidence="3">The sequence shown here is derived from an EMBL/GenBank/DDBJ whole genome shotgun (WGS) entry which is preliminary data.</text>
</comment>
<feature type="region of interest" description="Disordered" evidence="1">
    <location>
        <begin position="634"/>
        <end position="673"/>
    </location>
</feature>
<sequence length="786" mass="88397">MSILKAISTEVHENVSGGIHPSVLALVDAFIMYLKEPRYLNPLGLAELSQLFANFYADLNSLVIYIYTQLNSNKRQLLQNSAIFQNDQKTFDYLVALSQYSTLSIKRLRRTDPHALFQLRVFALYKFMTIVDTIEKAQYDLFNSSSPGDKSTLFDKIFRFDEKDIRAQQLWTEKIKLLKNLNLPLSSFCESQNDAEAAKLDEYFLTLDTSECATLQEIKKNFKLLNIVKTPSTKLKYLVNTQKLIVRLLSNFYNDASKVNNDILLPALIYIIIYHLPEDVPENPELETVTESYDLLLNITFIKNFLNVIDAHKVDITTFTLNTSLSSYKPTGKKRPFSRGDRRNSSTNLYDLINLKESAECEPVDDDEGNLIYSTKGLQNDKALIDYIQKNFLNHGELQYYLTNFEAVIYFLLNSTLDELVPDGFLIPESSRDHKLVTKPLHKILEEEFASAAMKDKSDVDADKLSRTLDEELDANRSRSGSLFNTISSAVQSSVNRSRSNSGAIKSNKESNGHNDFENSLYGGPLGNNEAYGFGRMKNILGKLGSSAIQFRQGFEEELNSGMLSDPQVNETRQKRASTLFDKLSPNHTRMRSESLDAVGNSSNPLVHTHSRKPTLSLKFSTAASEFMTKFSAAANNPTGPAPTLTSNPGHASNPSLHSLEEQSPFEERPPIGERSASLHTMDRWFNNFTNEESAAIGATNASLNHQSTSSAASNAFTNNEDSVFSSSAEELTKFQHIDFDSLTINDLKLMKNYYDQLCSEFIASKTDSKTSNEYLPLDAKDQPSI</sequence>
<dbReference type="VEuPathDB" id="FungiDB:CJJ07_000148"/>
<dbReference type="PROSITE" id="PS51205">
    <property type="entry name" value="VPS9"/>
    <property type="match status" value="1"/>
</dbReference>
<evidence type="ECO:0000313" key="3">
    <source>
        <dbReference type="EMBL" id="KND99627.1"/>
    </source>
</evidence>
<name>A0A0L0NZP0_CANAR</name>
<accession>A0A0L0NZP0</accession>
<feature type="compositionally biased region" description="Polar residues" evidence="1">
    <location>
        <begin position="645"/>
        <end position="657"/>
    </location>
</feature>
<dbReference type="SUPFAM" id="SSF109993">
    <property type="entry name" value="VPS9 domain"/>
    <property type="match status" value="1"/>
</dbReference>
<dbReference type="InterPro" id="IPR003123">
    <property type="entry name" value="VPS9"/>
</dbReference>
<dbReference type="InterPro" id="IPR037191">
    <property type="entry name" value="VPS9_dom_sf"/>
</dbReference>
<evidence type="ECO:0000259" key="2">
    <source>
        <dbReference type="PROSITE" id="PS51205"/>
    </source>
</evidence>
<gene>
    <name evidence="3" type="ORF">QG37_03420</name>
</gene>
<dbReference type="VEuPathDB" id="FungiDB:CJI97_001755"/>
<dbReference type="Gene3D" id="1.20.1050.80">
    <property type="entry name" value="VPS9 domain"/>
    <property type="match status" value="1"/>
</dbReference>
<protein>
    <recommendedName>
        <fullName evidence="2">VPS9 domain-containing protein</fullName>
    </recommendedName>
</protein>
<feature type="region of interest" description="Disordered" evidence="1">
    <location>
        <begin position="494"/>
        <end position="520"/>
    </location>
</feature>
<dbReference type="Pfam" id="PF02204">
    <property type="entry name" value="VPS9"/>
    <property type="match status" value="1"/>
</dbReference>
<dbReference type="VEuPathDB" id="FungiDB:QG37_03420"/>